<organism evidence="1 2">
    <name type="scientific">Aspergillus saccharolyticus JOP 1030-1</name>
    <dbReference type="NCBI Taxonomy" id="1450539"/>
    <lineage>
        <taxon>Eukaryota</taxon>
        <taxon>Fungi</taxon>
        <taxon>Dikarya</taxon>
        <taxon>Ascomycota</taxon>
        <taxon>Pezizomycotina</taxon>
        <taxon>Eurotiomycetes</taxon>
        <taxon>Eurotiomycetidae</taxon>
        <taxon>Eurotiales</taxon>
        <taxon>Aspergillaceae</taxon>
        <taxon>Aspergillus</taxon>
        <taxon>Aspergillus subgen. Circumdati</taxon>
    </lineage>
</organism>
<dbReference type="EMBL" id="KZ821234">
    <property type="protein sequence ID" value="PYH44860.1"/>
    <property type="molecule type" value="Genomic_DNA"/>
</dbReference>
<evidence type="ECO:0000313" key="1">
    <source>
        <dbReference type="EMBL" id="PYH44860.1"/>
    </source>
</evidence>
<protein>
    <submittedName>
        <fullName evidence="1">Uncharacterized protein</fullName>
    </submittedName>
</protein>
<dbReference type="AlphaFoldDB" id="A0A318ZM02"/>
<accession>A0A318ZM02</accession>
<evidence type="ECO:0000313" key="2">
    <source>
        <dbReference type="Proteomes" id="UP000248349"/>
    </source>
</evidence>
<reference evidence="1 2" key="1">
    <citation type="submission" date="2016-12" db="EMBL/GenBank/DDBJ databases">
        <title>The genomes of Aspergillus section Nigri reveals drivers in fungal speciation.</title>
        <authorList>
            <consortium name="DOE Joint Genome Institute"/>
            <person name="Vesth T.C."/>
            <person name="Nybo J."/>
            <person name="Theobald S."/>
            <person name="Brandl J."/>
            <person name="Frisvad J.C."/>
            <person name="Nielsen K.F."/>
            <person name="Lyhne E.K."/>
            <person name="Kogle M.E."/>
            <person name="Kuo A."/>
            <person name="Riley R."/>
            <person name="Clum A."/>
            <person name="Nolan M."/>
            <person name="Lipzen A."/>
            <person name="Salamov A."/>
            <person name="Henrissat B."/>
            <person name="Wiebenga A."/>
            <person name="De Vries R.P."/>
            <person name="Grigoriev I.V."/>
            <person name="Mortensen U.H."/>
            <person name="Andersen M.R."/>
            <person name="Baker S.E."/>
        </authorList>
    </citation>
    <scope>NUCLEOTIDE SEQUENCE [LARGE SCALE GENOMIC DNA]</scope>
    <source>
        <strain evidence="1 2">JOP 1030-1</strain>
    </source>
</reference>
<dbReference type="GeneID" id="37081186"/>
<keyword evidence="2" id="KW-1185">Reference proteome</keyword>
<gene>
    <name evidence="1" type="ORF">BP01DRAFT_58249</name>
</gene>
<sequence length="152" mass="16497">MMLLEQRSLVGLHGGIRTHVGISCKDRLILQRSVQYFCSCCCHCLFIRSDPVLVSSSIRLLYLLSCTTWSIAGDALNTKVLFVVVWRSSLPYGNQSSSSSSSYDITCSHPALLPPSIIGINDRISTAQGSAFFPQITAALSPPDPIATEQCS</sequence>
<dbReference type="Proteomes" id="UP000248349">
    <property type="component" value="Unassembled WGS sequence"/>
</dbReference>
<dbReference type="RefSeq" id="XP_025430842.1">
    <property type="nucleotide sequence ID" value="XM_025579957.1"/>
</dbReference>
<name>A0A318ZM02_9EURO</name>
<proteinExistence type="predicted"/>